<dbReference type="InterPro" id="IPR011335">
    <property type="entry name" value="Restrct_endonuc-II-like"/>
</dbReference>
<organism evidence="3 4">
    <name type="scientific">Rhodococcus cerastii</name>
    <dbReference type="NCBI Taxonomy" id="908616"/>
    <lineage>
        <taxon>Bacteria</taxon>
        <taxon>Bacillati</taxon>
        <taxon>Actinomycetota</taxon>
        <taxon>Actinomycetes</taxon>
        <taxon>Mycobacteriales</taxon>
        <taxon>Nocardiaceae</taxon>
        <taxon>Rhodococcus</taxon>
    </lineage>
</organism>
<feature type="compositionally biased region" description="Polar residues" evidence="1">
    <location>
        <begin position="1"/>
        <end position="13"/>
    </location>
</feature>
<dbReference type="Gene3D" id="3.40.960.10">
    <property type="entry name" value="VSR Endonuclease"/>
    <property type="match status" value="1"/>
</dbReference>
<protein>
    <submittedName>
        <fullName evidence="3">DUF559 domain-containing protein</fullName>
    </submittedName>
</protein>
<comment type="caution">
    <text evidence="3">The sequence shown here is derived from an EMBL/GenBank/DDBJ whole genome shotgun (WGS) entry which is preliminary data.</text>
</comment>
<dbReference type="EMBL" id="JAWLKF010000008">
    <property type="protein sequence ID" value="MDV6303992.1"/>
    <property type="molecule type" value="Genomic_DNA"/>
</dbReference>
<name>A0ABU4D3T1_9NOCA</name>
<proteinExistence type="predicted"/>
<dbReference type="RefSeq" id="WP_317533393.1">
    <property type="nucleotide sequence ID" value="NZ_JAWLKF010000008.1"/>
</dbReference>
<gene>
    <name evidence="3" type="ORF">R3P93_15635</name>
</gene>
<sequence>MTPDNTDAGSTPGPTGHYAGSTPGPTGHSAGSTPGPKGHSAGSTPGPATFQQLLASGLHPSTVSRRFTRVLPTVHMRGEPSTMDRCRAVSLWRPDAVLSHRSAAYLRGWTTEPTTLDATVPRSARLRPPPWLRLHRRTLDSRLVDEVETLPCTTPAQTILDCLAVLPRAEAELLIDERLKFGLDPASLLRLLERFPGRRGNTELARQVRLAVTRFASEPERALGRALHRIGLYLEMNAAVGPYICDLVDRRSRTIIEVDGREFHSAAGVFSKDRRRQNALVLDRWLVLRYSAFDVLAAPDVIAGEIASVIRRRRESRR</sequence>
<dbReference type="Proteomes" id="UP001186104">
    <property type="component" value="Unassembled WGS sequence"/>
</dbReference>
<feature type="region of interest" description="Disordered" evidence="1">
    <location>
        <begin position="1"/>
        <end position="50"/>
    </location>
</feature>
<evidence type="ECO:0000313" key="4">
    <source>
        <dbReference type="Proteomes" id="UP001186104"/>
    </source>
</evidence>
<dbReference type="InterPro" id="IPR007569">
    <property type="entry name" value="DUF559"/>
</dbReference>
<dbReference type="SUPFAM" id="SSF52980">
    <property type="entry name" value="Restriction endonuclease-like"/>
    <property type="match status" value="1"/>
</dbReference>
<evidence type="ECO:0000256" key="1">
    <source>
        <dbReference type="SAM" id="MobiDB-lite"/>
    </source>
</evidence>
<reference evidence="3 4" key="1">
    <citation type="submission" date="2023-10" db="EMBL/GenBank/DDBJ databases">
        <title>Development of a sustainable strategy for remediation of hydrocarbon-contaminated territories based on the waste exchange concept.</title>
        <authorList>
            <person name="Krivoruchko A."/>
        </authorList>
    </citation>
    <scope>NUCLEOTIDE SEQUENCE [LARGE SCALE GENOMIC DNA]</scope>
    <source>
        <strain evidence="3 4">IEGM 1327</strain>
    </source>
</reference>
<dbReference type="Pfam" id="PF04480">
    <property type="entry name" value="DUF559"/>
    <property type="match status" value="1"/>
</dbReference>
<evidence type="ECO:0000259" key="2">
    <source>
        <dbReference type="Pfam" id="PF04480"/>
    </source>
</evidence>
<keyword evidence="4" id="KW-1185">Reference proteome</keyword>
<accession>A0ABU4D3T1</accession>
<feature type="domain" description="DUF559" evidence="2">
    <location>
        <begin position="217"/>
        <end position="310"/>
    </location>
</feature>
<evidence type="ECO:0000313" key="3">
    <source>
        <dbReference type="EMBL" id="MDV6303992.1"/>
    </source>
</evidence>